<evidence type="ECO:0000259" key="9">
    <source>
        <dbReference type="PROSITE" id="PS50235"/>
    </source>
</evidence>
<dbReference type="PROSITE" id="PS00973">
    <property type="entry name" value="USP_2"/>
    <property type="match status" value="1"/>
</dbReference>
<keyword evidence="8" id="KW-0812">Transmembrane</keyword>
<comment type="similarity">
    <text evidence="2 7">Belongs to the peptidase C19 family.</text>
</comment>
<dbReference type="InterPro" id="IPR018200">
    <property type="entry name" value="USP_CS"/>
</dbReference>
<dbReference type="PROSITE" id="PS50235">
    <property type="entry name" value="USP_3"/>
    <property type="match status" value="1"/>
</dbReference>
<sequence length="564" mass="63802">MEIQGFNKGYKILIPKYWGSVSRFRVIGVGVFGISCLIFALSDGNKIGYLPSSISNGRRSSDKLKVVAGLRNLGNNCFLNVILQALASCACFLPFLRDKIVEEDGFSMEEERIDRTPLTLALVSLLEELCITHDNKMALNPRRVMAAMDDYIPSFHLTSQQDAAEAFLHLLSSLKDEFSGCYVPNHGSLADIIAFRQCRVFNPKREGRVEWERWQQYFLGPLDGIICSSLMCRSCSSQISTEFEFFHSLPLSLLLNSSSETIMNQCSIEDCLKKFTATELLENYRCNHCWHLKATKYLSTIGGNETHIEKLRCCAEQDTCDCRNVFPQERMPWSDDFSRTTKQLRIARCPKILCIHLQRASVNMFGELVKLQGHVSFPLILDLFPFSKDAIGVGTESLNELVTRMQVKHDKPQDSCLNSFKLQPNRELLQHIYGPVNEIISSEALVEDEGELFLHNSKSYLNSEFTDMSSNNKVGKSRCLVPSKSYKYHLVSVVEHFGRVGSGHYTVYRRVADESDGETLAGRSKSETLHWFCASDSDVLSVSQEDVLSAEASLIFYERDEGHI</sequence>
<dbReference type="AlphaFoldDB" id="A0A7J7N9M4"/>
<dbReference type="GO" id="GO:0005634">
    <property type="term" value="C:nucleus"/>
    <property type="evidence" value="ECO:0007669"/>
    <property type="project" value="TreeGrafter"/>
</dbReference>
<dbReference type="PROSITE" id="PS00972">
    <property type="entry name" value="USP_1"/>
    <property type="match status" value="1"/>
</dbReference>
<gene>
    <name evidence="10" type="ORF">GIB67_036184</name>
</gene>
<reference evidence="10 11" key="1">
    <citation type="journal article" date="2020" name="IScience">
        <title>Genome Sequencing of the Endangered Kingdonia uniflora (Circaeasteraceae, Ranunculales) Reveals Potential Mechanisms of Evolutionary Specialization.</title>
        <authorList>
            <person name="Sun Y."/>
            <person name="Deng T."/>
            <person name="Zhang A."/>
            <person name="Moore M.J."/>
            <person name="Landis J.B."/>
            <person name="Lin N."/>
            <person name="Zhang H."/>
            <person name="Zhang X."/>
            <person name="Huang J."/>
            <person name="Zhang X."/>
            <person name="Sun H."/>
            <person name="Wang H."/>
        </authorList>
    </citation>
    <scope>NUCLEOTIDE SEQUENCE [LARGE SCALE GENOMIC DNA]</scope>
    <source>
        <strain evidence="10">TB1705</strain>
        <tissue evidence="10">Leaf</tissue>
    </source>
</reference>
<evidence type="ECO:0000256" key="4">
    <source>
        <dbReference type="ARBA" id="ARBA00022786"/>
    </source>
</evidence>
<evidence type="ECO:0000256" key="5">
    <source>
        <dbReference type="ARBA" id="ARBA00022801"/>
    </source>
</evidence>
<evidence type="ECO:0000256" key="7">
    <source>
        <dbReference type="RuleBase" id="RU366025"/>
    </source>
</evidence>
<dbReference type="GO" id="GO:0004843">
    <property type="term" value="F:cysteine-type deubiquitinase activity"/>
    <property type="evidence" value="ECO:0007669"/>
    <property type="project" value="UniProtKB-UniRule"/>
</dbReference>
<evidence type="ECO:0000313" key="10">
    <source>
        <dbReference type="EMBL" id="KAF6163724.1"/>
    </source>
</evidence>
<comment type="catalytic activity">
    <reaction evidence="1 7">
        <text>Thiol-dependent hydrolysis of ester, thioester, amide, peptide and isopeptide bonds formed by the C-terminal Gly of ubiquitin (a 76-residue protein attached to proteins as an intracellular targeting signal).</text>
        <dbReference type="EC" id="3.4.19.12"/>
    </reaction>
</comment>
<keyword evidence="11" id="KW-1185">Reference proteome</keyword>
<dbReference type="GO" id="GO:0006508">
    <property type="term" value="P:proteolysis"/>
    <property type="evidence" value="ECO:0007669"/>
    <property type="project" value="UniProtKB-KW"/>
</dbReference>
<dbReference type="Gene3D" id="3.90.70.10">
    <property type="entry name" value="Cysteine proteinases"/>
    <property type="match status" value="1"/>
</dbReference>
<evidence type="ECO:0000256" key="6">
    <source>
        <dbReference type="ARBA" id="ARBA00022807"/>
    </source>
</evidence>
<dbReference type="EMBL" id="JACGCM010000971">
    <property type="protein sequence ID" value="KAF6163724.1"/>
    <property type="molecule type" value="Genomic_DNA"/>
</dbReference>
<name>A0A7J7N9M4_9MAGN</name>
<evidence type="ECO:0000256" key="2">
    <source>
        <dbReference type="ARBA" id="ARBA00009085"/>
    </source>
</evidence>
<comment type="function">
    <text evidence="7">Recognizes and hydrolyzes the peptide bond at the C-terminal Gly of ubiquitin. Involved in the processing of poly-ubiquitin precursors as well as that of ubiquitinated proteins.</text>
</comment>
<keyword evidence="8" id="KW-0472">Membrane</keyword>
<dbReference type="GO" id="GO:0005829">
    <property type="term" value="C:cytosol"/>
    <property type="evidence" value="ECO:0007669"/>
    <property type="project" value="TreeGrafter"/>
</dbReference>
<dbReference type="InterPro" id="IPR038765">
    <property type="entry name" value="Papain-like_cys_pep_sf"/>
</dbReference>
<keyword evidence="5 7" id="KW-0378">Hydrolase</keyword>
<feature type="transmembrane region" description="Helical" evidence="8">
    <location>
        <begin position="21"/>
        <end position="41"/>
    </location>
</feature>
<evidence type="ECO:0000256" key="1">
    <source>
        <dbReference type="ARBA" id="ARBA00000707"/>
    </source>
</evidence>
<feature type="domain" description="USP" evidence="9">
    <location>
        <begin position="68"/>
        <end position="560"/>
    </location>
</feature>
<dbReference type="OrthoDB" id="2248014at2759"/>
<keyword evidence="8" id="KW-1133">Transmembrane helix</keyword>
<dbReference type="PANTHER" id="PTHR24006">
    <property type="entry name" value="UBIQUITIN CARBOXYL-TERMINAL HYDROLASE"/>
    <property type="match status" value="1"/>
</dbReference>
<dbReference type="InterPro" id="IPR050164">
    <property type="entry name" value="Peptidase_C19"/>
</dbReference>
<dbReference type="Pfam" id="PF00443">
    <property type="entry name" value="UCH"/>
    <property type="match status" value="1"/>
</dbReference>
<proteinExistence type="inferred from homology"/>
<evidence type="ECO:0000313" key="11">
    <source>
        <dbReference type="Proteomes" id="UP000541444"/>
    </source>
</evidence>
<accession>A0A7J7N9M4</accession>
<dbReference type="InterPro" id="IPR028889">
    <property type="entry name" value="USP"/>
</dbReference>
<protein>
    <recommendedName>
        <fullName evidence="7">Ubiquitin carboxyl-terminal hydrolase</fullName>
        <ecNumber evidence="7">3.4.19.12</ecNumber>
    </recommendedName>
</protein>
<evidence type="ECO:0000256" key="8">
    <source>
        <dbReference type="SAM" id="Phobius"/>
    </source>
</evidence>
<dbReference type="PANTHER" id="PTHR24006:SF888">
    <property type="entry name" value="UBIQUITIN CARBOXYL-TERMINAL HYDROLASE 30"/>
    <property type="match status" value="1"/>
</dbReference>
<comment type="caution">
    <text evidence="10">The sequence shown here is derived from an EMBL/GenBank/DDBJ whole genome shotgun (WGS) entry which is preliminary data.</text>
</comment>
<dbReference type="InterPro" id="IPR001394">
    <property type="entry name" value="Peptidase_C19_UCH"/>
</dbReference>
<dbReference type="GO" id="GO:0016579">
    <property type="term" value="P:protein deubiquitination"/>
    <property type="evidence" value="ECO:0007669"/>
    <property type="project" value="InterPro"/>
</dbReference>
<keyword evidence="6 7" id="KW-0788">Thiol protease</keyword>
<dbReference type="SUPFAM" id="SSF54001">
    <property type="entry name" value="Cysteine proteinases"/>
    <property type="match status" value="1"/>
</dbReference>
<keyword evidence="4 7" id="KW-0833">Ubl conjugation pathway</keyword>
<evidence type="ECO:0000256" key="3">
    <source>
        <dbReference type="ARBA" id="ARBA00022670"/>
    </source>
</evidence>
<dbReference type="EC" id="3.4.19.12" evidence="7"/>
<keyword evidence="3 7" id="KW-0645">Protease</keyword>
<dbReference type="Proteomes" id="UP000541444">
    <property type="component" value="Unassembled WGS sequence"/>
</dbReference>
<organism evidence="10 11">
    <name type="scientific">Kingdonia uniflora</name>
    <dbReference type="NCBI Taxonomy" id="39325"/>
    <lineage>
        <taxon>Eukaryota</taxon>
        <taxon>Viridiplantae</taxon>
        <taxon>Streptophyta</taxon>
        <taxon>Embryophyta</taxon>
        <taxon>Tracheophyta</taxon>
        <taxon>Spermatophyta</taxon>
        <taxon>Magnoliopsida</taxon>
        <taxon>Ranunculales</taxon>
        <taxon>Circaeasteraceae</taxon>
        <taxon>Kingdonia</taxon>
    </lineage>
</organism>